<gene>
    <name evidence="1" type="ORF">DVS28_b0279</name>
</gene>
<evidence type="ECO:0000313" key="2">
    <source>
        <dbReference type="Proteomes" id="UP000264006"/>
    </source>
</evidence>
<organism evidence="1 2">
    <name type="scientific">Euzebya pacifica</name>
    <dbReference type="NCBI Taxonomy" id="1608957"/>
    <lineage>
        <taxon>Bacteria</taxon>
        <taxon>Bacillati</taxon>
        <taxon>Actinomycetota</taxon>
        <taxon>Nitriliruptoria</taxon>
        <taxon>Euzebyales</taxon>
    </lineage>
</organism>
<sequence>MEEWNGDALGQWRFDVLPMVVEGLVTGACEEDRWLGWAMQSMHDAAYQGALGGHGAGFLITGGRAATELLWAFVSSYAGMNDYGAGPVVWLRVRDGARGGQLPEMAYGWLGKQPKRWGREKWSTLMRWMEEQSTRVFVVEGIDRFADLEDMPVWLRAATRQGVAVIATRRKAGGGMSDLRMWMADLDMSGREPLAPA</sequence>
<dbReference type="KEGG" id="euz:DVS28_b0279"/>
<reference evidence="1 2" key="1">
    <citation type="submission" date="2018-09" db="EMBL/GenBank/DDBJ databases">
        <title>Complete genome sequence of Euzebya sp. DY32-46 isolated from seawater of Pacific Ocean.</title>
        <authorList>
            <person name="Xu L."/>
            <person name="Wu Y.-H."/>
            <person name="Xu X.-W."/>
        </authorList>
    </citation>
    <scope>NUCLEOTIDE SEQUENCE [LARGE SCALE GENOMIC DNA]</scope>
    <source>
        <strain evidence="1 2">DY32-46</strain>
        <plasmid evidence="2">pedy32-46i</plasmid>
    </source>
</reference>
<accession>A0A346Y6F2</accession>
<proteinExistence type="predicted"/>
<keyword evidence="2" id="KW-1185">Reference proteome</keyword>
<dbReference type="OrthoDB" id="9813719at2"/>
<protein>
    <submittedName>
        <fullName evidence="1">Uncharacterized protein</fullName>
    </submittedName>
</protein>
<name>A0A346Y6F2_9ACTN</name>
<dbReference type="EMBL" id="CP031166">
    <property type="protein sequence ID" value="AXV10049.1"/>
    <property type="molecule type" value="Genomic_DNA"/>
</dbReference>
<geneLocation type="plasmid" evidence="2">
    <name>pedy32-46i</name>
</geneLocation>
<dbReference type="RefSeq" id="WP_114594638.1">
    <property type="nucleotide sequence ID" value="NZ_CP031166.1"/>
</dbReference>
<dbReference type="Proteomes" id="UP000264006">
    <property type="component" value="Plasmid pEDY32-46I"/>
</dbReference>
<keyword evidence="1" id="KW-0614">Plasmid</keyword>
<evidence type="ECO:0000313" key="1">
    <source>
        <dbReference type="EMBL" id="AXV10049.1"/>
    </source>
</evidence>
<dbReference type="AlphaFoldDB" id="A0A346Y6F2"/>